<reference evidence="1 2" key="1">
    <citation type="journal article" date="2021" name="Plant Biotechnol. J.">
        <title>Multi-omics assisted identification of the key and species-specific regulatory components of drought-tolerant mechanisms in Gossypium stocksii.</title>
        <authorList>
            <person name="Yu D."/>
            <person name="Ke L."/>
            <person name="Zhang D."/>
            <person name="Wu Y."/>
            <person name="Sun Y."/>
            <person name="Mei J."/>
            <person name="Sun J."/>
            <person name="Sun Y."/>
        </authorList>
    </citation>
    <scope>NUCLEOTIDE SEQUENCE [LARGE SCALE GENOMIC DNA]</scope>
    <source>
        <strain evidence="2">cv. E1</strain>
        <tissue evidence="1">Leaf</tissue>
    </source>
</reference>
<dbReference type="AlphaFoldDB" id="A0A9D4AEB9"/>
<proteinExistence type="predicted"/>
<dbReference type="EMBL" id="JAIQCV010000004">
    <property type="protein sequence ID" value="KAH1108481.1"/>
    <property type="molecule type" value="Genomic_DNA"/>
</dbReference>
<comment type="caution">
    <text evidence="1">The sequence shown here is derived from an EMBL/GenBank/DDBJ whole genome shotgun (WGS) entry which is preliminary data.</text>
</comment>
<protein>
    <submittedName>
        <fullName evidence="1">Uncharacterized protein</fullName>
    </submittedName>
</protein>
<evidence type="ECO:0000313" key="1">
    <source>
        <dbReference type="EMBL" id="KAH1108481.1"/>
    </source>
</evidence>
<keyword evidence="2" id="KW-1185">Reference proteome</keyword>
<gene>
    <name evidence="1" type="ORF">J1N35_012249</name>
</gene>
<name>A0A9D4AEB9_9ROSI</name>
<organism evidence="1 2">
    <name type="scientific">Gossypium stocksii</name>
    <dbReference type="NCBI Taxonomy" id="47602"/>
    <lineage>
        <taxon>Eukaryota</taxon>
        <taxon>Viridiplantae</taxon>
        <taxon>Streptophyta</taxon>
        <taxon>Embryophyta</taxon>
        <taxon>Tracheophyta</taxon>
        <taxon>Spermatophyta</taxon>
        <taxon>Magnoliopsida</taxon>
        <taxon>eudicotyledons</taxon>
        <taxon>Gunneridae</taxon>
        <taxon>Pentapetalae</taxon>
        <taxon>rosids</taxon>
        <taxon>malvids</taxon>
        <taxon>Malvales</taxon>
        <taxon>Malvaceae</taxon>
        <taxon>Malvoideae</taxon>
        <taxon>Gossypium</taxon>
    </lineage>
</organism>
<dbReference type="Proteomes" id="UP000828251">
    <property type="component" value="Unassembled WGS sequence"/>
</dbReference>
<evidence type="ECO:0000313" key="2">
    <source>
        <dbReference type="Proteomes" id="UP000828251"/>
    </source>
</evidence>
<accession>A0A9D4AEB9</accession>
<sequence>MDMSKLIYNIKYNMSKFIINIECVKQTTVVRLQHGSKHHGTNSSKCQGKMKDLDHFSAKMPRHEYSSPRWWWEADGHEGESNNQHHEEPGEVQTVPFFYFRADDFPHLRSDQRRSASGWFLSRKEGSESGGNIEMKIVL</sequence>